<proteinExistence type="predicted"/>
<accession>A0A0F9LMI1</accession>
<comment type="caution">
    <text evidence="2">The sequence shown here is derived from an EMBL/GenBank/DDBJ whole genome shotgun (WGS) entry which is preliminary data.</text>
</comment>
<reference evidence="2" key="1">
    <citation type="journal article" date="2015" name="Nature">
        <title>Complex archaea that bridge the gap between prokaryotes and eukaryotes.</title>
        <authorList>
            <person name="Spang A."/>
            <person name="Saw J.H."/>
            <person name="Jorgensen S.L."/>
            <person name="Zaremba-Niedzwiedzka K."/>
            <person name="Martijn J."/>
            <person name="Lind A.E."/>
            <person name="van Eijk R."/>
            <person name="Schleper C."/>
            <person name="Guy L."/>
            <person name="Ettema T.J."/>
        </authorList>
    </citation>
    <scope>NUCLEOTIDE SEQUENCE</scope>
</reference>
<dbReference type="Gene3D" id="2.60.220.30">
    <property type="match status" value="1"/>
</dbReference>
<dbReference type="EMBL" id="LAZR01012100">
    <property type="protein sequence ID" value="KKM42167.1"/>
    <property type="molecule type" value="Genomic_DNA"/>
</dbReference>
<evidence type="ECO:0000313" key="2">
    <source>
        <dbReference type="EMBL" id="KKM42167.1"/>
    </source>
</evidence>
<gene>
    <name evidence="2" type="ORF">LCGC14_1563350</name>
</gene>
<dbReference type="Pfam" id="PF00791">
    <property type="entry name" value="ZU5"/>
    <property type="match status" value="1"/>
</dbReference>
<dbReference type="InterPro" id="IPR000906">
    <property type="entry name" value="ZU5_dom"/>
</dbReference>
<dbReference type="AlphaFoldDB" id="A0A0F9LMI1"/>
<sequence>MKKSILILIGIFSIFSILSIFVFAQPGNNTGVSATILEEPTIVLSNGAGETVYATLNSNDAALCEINWDGIFEEIIGTSDSYTYSDYGLKTVYYRCYAYLPPNEFNFVTVDDGILISEDTDGDGIPDEGDNCPALFNPDQLDIDGDSTGDVCDVCPNDASDNCDTTESATTNINETGGTVATDSGNAEVDIPADALSTDTSISVSGGEETDETDIPAFQVQTGQEAVSLIYSFGPEGTTFDTPVEITLKYDDTGIDESTIDIYFYNSLTSQWEAQGATCDIDLNECTLTVNHFSDYIIGAGSVECYSNAECDDSNSYTEDVCDNPGTVQSSCSYLPIACLADTDCDDSNEYTENVCDNPGTDDSYCSYLSIVCLADTDCGTDGYIENQFCQNDDVWQDYITYTCNNPRISAATCSDSTVPELKEDCTNGCTDGRCKIEVCKTVYSWTGRYEYCVWQ</sequence>
<name>A0A0F9LMI1_9ZZZZ</name>
<organism evidence="2">
    <name type="scientific">marine sediment metagenome</name>
    <dbReference type="NCBI Taxonomy" id="412755"/>
    <lineage>
        <taxon>unclassified sequences</taxon>
        <taxon>metagenomes</taxon>
        <taxon>ecological metagenomes</taxon>
    </lineage>
</organism>
<feature type="domain" description="ZU5" evidence="1">
    <location>
        <begin position="167"/>
        <end position="302"/>
    </location>
</feature>
<dbReference type="InterPro" id="IPR028974">
    <property type="entry name" value="TSP_type-3_rpt"/>
</dbReference>
<dbReference type="SUPFAM" id="SSF103647">
    <property type="entry name" value="TSP type-3 repeat"/>
    <property type="match status" value="1"/>
</dbReference>
<evidence type="ECO:0000259" key="1">
    <source>
        <dbReference type="PROSITE" id="PS51145"/>
    </source>
</evidence>
<protein>
    <recommendedName>
        <fullName evidence="1">ZU5 domain-containing protein</fullName>
    </recommendedName>
</protein>
<dbReference type="PROSITE" id="PS51145">
    <property type="entry name" value="ZU5"/>
    <property type="match status" value="1"/>
</dbReference>
<dbReference type="GO" id="GO:0005509">
    <property type="term" value="F:calcium ion binding"/>
    <property type="evidence" value="ECO:0007669"/>
    <property type="project" value="InterPro"/>
</dbReference>